<protein>
    <submittedName>
        <fullName evidence="2">Putative transcriptional regulator YdeE</fullName>
    </submittedName>
</protein>
<dbReference type="Pfam" id="PF06445">
    <property type="entry name" value="GyrI-like"/>
    <property type="match status" value="1"/>
</dbReference>
<sequence>MKTHDILKSIRMIGIKKECLFKDFPTAIPDAKSKLYAAIPSNANDIELISYKMTEEEIHPDRAEIFYFGIMVGDSSVSHDELELIIIENQSFVITTHKGVISDIWKSYNEINEYMKENSLEEDKTSFVVELYDSRFNPGSDESEMEIYIPVKNKFRMER</sequence>
<dbReference type="RefSeq" id="WP_115991241.1">
    <property type="nucleotide sequence ID" value="NZ_QRDY01000001.1"/>
</dbReference>
<name>A0A3D9IWX9_9BACL</name>
<evidence type="ECO:0000313" key="3">
    <source>
        <dbReference type="Proteomes" id="UP000256869"/>
    </source>
</evidence>
<dbReference type="Gene3D" id="3.20.80.10">
    <property type="entry name" value="Regulatory factor, effector binding domain"/>
    <property type="match status" value="1"/>
</dbReference>
<dbReference type="EMBL" id="QRDY01000001">
    <property type="protein sequence ID" value="RED66318.1"/>
    <property type="molecule type" value="Genomic_DNA"/>
</dbReference>
<reference evidence="2 3" key="1">
    <citation type="submission" date="2018-07" db="EMBL/GenBank/DDBJ databases">
        <title>Genomic Encyclopedia of Type Strains, Phase III (KMG-III): the genomes of soil and plant-associated and newly described type strains.</title>
        <authorList>
            <person name="Whitman W."/>
        </authorList>
    </citation>
    <scope>NUCLEOTIDE SEQUENCE [LARGE SCALE GENOMIC DNA]</scope>
    <source>
        <strain evidence="2 3">CECT 8236</strain>
    </source>
</reference>
<accession>A0A3D9IWX9</accession>
<organism evidence="2 3">
    <name type="scientific">Cohnella lupini</name>
    <dbReference type="NCBI Taxonomy" id="1294267"/>
    <lineage>
        <taxon>Bacteria</taxon>
        <taxon>Bacillati</taxon>
        <taxon>Bacillota</taxon>
        <taxon>Bacilli</taxon>
        <taxon>Bacillales</taxon>
        <taxon>Paenibacillaceae</taxon>
        <taxon>Cohnella</taxon>
    </lineage>
</organism>
<evidence type="ECO:0000259" key="1">
    <source>
        <dbReference type="SMART" id="SM00871"/>
    </source>
</evidence>
<dbReference type="SMART" id="SM00871">
    <property type="entry name" value="AraC_E_bind"/>
    <property type="match status" value="1"/>
</dbReference>
<dbReference type="InterPro" id="IPR010499">
    <property type="entry name" value="AraC_E-bd"/>
</dbReference>
<proteinExistence type="predicted"/>
<evidence type="ECO:0000313" key="2">
    <source>
        <dbReference type="EMBL" id="RED66318.1"/>
    </source>
</evidence>
<dbReference type="Proteomes" id="UP000256869">
    <property type="component" value="Unassembled WGS sequence"/>
</dbReference>
<dbReference type="OrthoDB" id="2593652at2"/>
<comment type="caution">
    <text evidence="2">The sequence shown here is derived from an EMBL/GenBank/DDBJ whole genome shotgun (WGS) entry which is preliminary data.</text>
</comment>
<gene>
    <name evidence="2" type="ORF">DFP95_101817</name>
</gene>
<dbReference type="InterPro" id="IPR011256">
    <property type="entry name" value="Reg_factor_effector_dom_sf"/>
</dbReference>
<feature type="domain" description="AraC effector-binding" evidence="1">
    <location>
        <begin position="1"/>
        <end position="152"/>
    </location>
</feature>
<dbReference type="InterPro" id="IPR029442">
    <property type="entry name" value="GyrI-like"/>
</dbReference>
<dbReference type="SUPFAM" id="SSF55136">
    <property type="entry name" value="Probable bacterial effector-binding domain"/>
    <property type="match status" value="1"/>
</dbReference>
<dbReference type="AlphaFoldDB" id="A0A3D9IWX9"/>
<keyword evidence="3" id="KW-1185">Reference proteome</keyword>